<reference evidence="2" key="1">
    <citation type="submission" date="2017-07" db="EMBL/GenBank/DDBJ databases">
        <title>Taro Niue Genome Assembly and Annotation.</title>
        <authorList>
            <person name="Atibalentja N."/>
            <person name="Keating K."/>
            <person name="Fields C.J."/>
        </authorList>
    </citation>
    <scope>NUCLEOTIDE SEQUENCE</scope>
    <source>
        <strain evidence="2">Niue_2</strain>
        <tissue evidence="2">Leaf</tissue>
    </source>
</reference>
<evidence type="ECO:0000259" key="1">
    <source>
        <dbReference type="PROSITE" id="PS52045"/>
    </source>
</evidence>
<dbReference type="PANTHER" id="PTHR31589:SF110">
    <property type="entry name" value="PROTEIN, PUTATIVE (DUF239)-RELATED"/>
    <property type="match status" value="1"/>
</dbReference>
<dbReference type="OrthoDB" id="635613at2759"/>
<keyword evidence="3" id="KW-1185">Reference proteome</keyword>
<evidence type="ECO:0000313" key="3">
    <source>
        <dbReference type="Proteomes" id="UP000652761"/>
    </source>
</evidence>
<feature type="domain" description="Neprosin PEP catalytic" evidence="1">
    <location>
        <begin position="1"/>
        <end position="111"/>
    </location>
</feature>
<dbReference type="PANTHER" id="PTHR31589">
    <property type="entry name" value="PROTEIN, PUTATIVE (DUF239)-RELATED-RELATED"/>
    <property type="match status" value="1"/>
</dbReference>
<sequence>MGYWPKVLVPSFAQGADLITFGGEVLNLAPPGRHTSTQMGTGHFSREGFRKASFFKKVQVIKAQTPNTYVSPEKTRVNIERPKCYDLEVGKNLKGNWGYFFFYGGPGGSCT</sequence>
<dbReference type="PROSITE" id="PS52045">
    <property type="entry name" value="NEPROSIN_PEP_CD"/>
    <property type="match status" value="1"/>
</dbReference>
<dbReference type="Pfam" id="PF03080">
    <property type="entry name" value="Neprosin"/>
    <property type="match status" value="1"/>
</dbReference>
<comment type="caution">
    <text evidence="2">The sequence shown here is derived from an EMBL/GenBank/DDBJ whole genome shotgun (WGS) entry which is preliminary data.</text>
</comment>
<dbReference type="SMR" id="A0A843UY07"/>
<name>A0A843UY07_COLES</name>
<evidence type="ECO:0000313" key="2">
    <source>
        <dbReference type="EMBL" id="MQL88515.1"/>
    </source>
</evidence>
<dbReference type="AlphaFoldDB" id="A0A843UY07"/>
<dbReference type="InterPro" id="IPR004314">
    <property type="entry name" value="Neprosin"/>
</dbReference>
<organism evidence="2 3">
    <name type="scientific">Colocasia esculenta</name>
    <name type="common">Wild taro</name>
    <name type="synonym">Arum esculentum</name>
    <dbReference type="NCBI Taxonomy" id="4460"/>
    <lineage>
        <taxon>Eukaryota</taxon>
        <taxon>Viridiplantae</taxon>
        <taxon>Streptophyta</taxon>
        <taxon>Embryophyta</taxon>
        <taxon>Tracheophyta</taxon>
        <taxon>Spermatophyta</taxon>
        <taxon>Magnoliopsida</taxon>
        <taxon>Liliopsida</taxon>
        <taxon>Araceae</taxon>
        <taxon>Aroideae</taxon>
        <taxon>Colocasieae</taxon>
        <taxon>Colocasia</taxon>
    </lineage>
</organism>
<dbReference type="Proteomes" id="UP000652761">
    <property type="component" value="Unassembled WGS sequence"/>
</dbReference>
<gene>
    <name evidence="2" type="ORF">Taro_021077</name>
</gene>
<accession>A0A843UY07</accession>
<proteinExistence type="predicted"/>
<dbReference type="InterPro" id="IPR053168">
    <property type="entry name" value="Glutamic_endopeptidase"/>
</dbReference>
<dbReference type="EMBL" id="NMUH01001063">
    <property type="protein sequence ID" value="MQL88515.1"/>
    <property type="molecule type" value="Genomic_DNA"/>
</dbReference>
<protein>
    <recommendedName>
        <fullName evidence="1">Neprosin PEP catalytic domain-containing protein</fullName>
    </recommendedName>
</protein>